<proteinExistence type="inferred from homology"/>
<dbReference type="Pfam" id="PF02532">
    <property type="entry name" value="PsbI"/>
    <property type="match status" value="1"/>
</dbReference>
<organism evidence="9">
    <name type="scientific">Halophila beccarii</name>
    <dbReference type="NCBI Taxonomy" id="180123"/>
    <lineage>
        <taxon>Eukaryota</taxon>
        <taxon>Viridiplantae</taxon>
        <taxon>Streptophyta</taxon>
        <taxon>Embryophyta</taxon>
        <taxon>Tracheophyta</taxon>
        <taxon>Spermatophyta</taxon>
        <taxon>Magnoliopsida</taxon>
        <taxon>Liliopsida</taxon>
        <taxon>Hydrocharitaceae</taxon>
        <taxon>Halophila</taxon>
    </lineage>
</organism>
<reference evidence="9" key="1">
    <citation type="journal article" date="2020" name="Mitochondrial DNA Part B Resour">
        <title>Characteristics of the complete chloroplast genome of Halophila beccarii.</title>
        <authorList>
            <person name="Yu S."/>
            <person name="Li X."/>
            <person name="Jiang K."/>
            <person name="Chen X."/>
            <person name="Wang X."/>
        </authorList>
    </citation>
    <scope>NUCLEOTIDE SEQUENCE</scope>
</reference>
<keyword evidence="9" id="KW-0934">Plastid</keyword>
<dbReference type="RefSeq" id="YP_009973386.1">
    <property type="nucleotide sequence ID" value="NC_051970.1"/>
</dbReference>
<dbReference type="PANTHER" id="PTHR35772">
    <property type="entry name" value="PHOTOSYSTEM II REACTION CENTER PROTEIN I"/>
    <property type="match status" value="1"/>
</dbReference>
<dbReference type="SUPFAM" id="SSF161041">
    <property type="entry name" value="Photosystem II reaction center protein I, PsbI"/>
    <property type="match status" value="1"/>
</dbReference>
<keyword evidence="2 8" id="KW-0674">Reaction center</keyword>
<dbReference type="GO" id="GO:0009539">
    <property type="term" value="C:photosystem II reaction center"/>
    <property type="evidence" value="ECO:0007669"/>
    <property type="project" value="InterPro"/>
</dbReference>
<keyword evidence="7 8" id="KW-0604">Photosystem II</keyword>
<evidence type="ECO:0000256" key="8">
    <source>
        <dbReference type="HAMAP-Rule" id="MF_01316"/>
    </source>
</evidence>
<dbReference type="AlphaFoldDB" id="A0A7G7YEB6"/>
<keyword evidence="8" id="KW-0291">Formylation</keyword>
<name>A0A7G7YEB6_9LILI</name>
<dbReference type="PANTHER" id="PTHR35772:SF1">
    <property type="entry name" value="PHOTOSYSTEM II REACTION CENTER PROTEIN I"/>
    <property type="match status" value="1"/>
</dbReference>
<comment type="function">
    <text evidence="8">One of the components of the core complex of photosystem II (PSII), required for its stability and/or assembly. PSII is a light-driven water:plastoquinone oxidoreductase that uses light energy to abstract electrons from H(2)O, generating O(2) and a proton gradient subsequently used for ATP formation. It consists of a core antenna complex that captures photons, and an electron transfer chain that converts photonic excitation into a charge separation.</text>
</comment>
<dbReference type="HAMAP" id="MF_01316">
    <property type="entry name" value="PSII_PsbI"/>
    <property type="match status" value="1"/>
</dbReference>
<accession>A0A7G7YEB6</accession>
<evidence type="ECO:0000256" key="6">
    <source>
        <dbReference type="ARBA" id="ARBA00023136"/>
    </source>
</evidence>
<dbReference type="GO" id="GO:0015979">
    <property type="term" value="P:photosynthesis"/>
    <property type="evidence" value="ECO:0007669"/>
    <property type="project" value="UniProtKB-UniRule"/>
</dbReference>
<dbReference type="GO" id="GO:0009535">
    <property type="term" value="C:chloroplast thylakoid membrane"/>
    <property type="evidence" value="ECO:0007669"/>
    <property type="project" value="UniProtKB-SubCell"/>
</dbReference>
<sequence>MDNLFPFAKKKDLGDCAMLTLKLFVYTVVIFFVSLFIFGFLSNDPGRNPGREREE</sequence>
<feature type="transmembrane region" description="Helical" evidence="8">
    <location>
        <begin position="21"/>
        <end position="41"/>
    </location>
</feature>
<comment type="subunit">
    <text evidence="8">PSII is composed of 1 copy each of membrane proteins PsbA, PsbB, PsbC, PsbD, PsbE, PsbF, PsbH, PsbI, PsbJ, PsbK, PsbL, PsbM, PsbT, PsbX, PsbY, PsbZ, Psb30/Ycf12, at least 3 peripheral proteins of the oxygen-evolving complex and a large number of cofactors. It forms dimeric complexes.</text>
</comment>
<keyword evidence="5 8" id="KW-1133">Transmembrane helix</keyword>
<evidence type="ECO:0000256" key="1">
    <source>
        <dbReference type="ARBA" id="ARBA00004167"/>
    </source>
</evidence>
<keyword evidence="4 8" id="KW-0812">Transmembrane</keyword>
<dbReference type="InterPro" id="IPR037271">
    <property type="entry name" value="PSII_PsbI_sf"/>
</dbReference>
<comment type="subcellular location">
    <subcellularLocation>
        <location evidence="1">Membrane</location>
        <topology evidence="1">Single-pass membrane protein</topology>
    </subcellularLocation>
    <subcellularLocation>
        <location evidence="8">Plastid</location>
        <location evidence="8">Chloroplast thylakoid membrane</location>
        <topology evidence="8">Single-pass membrane protein</topology>
    </subcellularLocation>
</comment>
<dbReference type="EMBL" id="MN843749">
    <property type="protein sequence ID" value="QNH92836.1"/>
    <property type="molecule type" value="Genomic_DNA"/>
</dbReference>
<evidence type="ECO:0000256" key="3">
    <source>
        <dbReference type="ARBA" id="ARBA00022531"/>
    </source>
</evidence>
<geneLocation type="chloroplast" evidence="9"/>
<keyword evidence="8" id="KW-0793">Thylakoid</keyword>
<comment type="similarity">
    <text evidence="8">Belongs to the PsbI family.</text>
</comment>
<keyword evidence="9" id="KW-0150">Chloroplast</keyword>
<dbReference type="GeneID" id="60458778"/>
<keyword evidence="3 8" id="KW-0602">Photosynthesis</keyword>
<evidence type="ECO:0000256" key="5">
    <source>
        <dbReference type="ARBA" id="ARBA00022989"/>
    </source>
</evidence>
<protein>
    <recommendedName>
        <fullName evidence="8">Photosystem II reaction center protein I</fullName>
        <shortName evidence="8">PSII-I</shortName>
    </recommendedName>
    <alternativeName>
        <fullName evidence="8">PSII 4.8 kDa protein</fullName>
    </alternativeName>
</protein>
<keyword evidence="6 8" id="KW-0472">Membrane</keyword>
<dbReference type="NCBIfam" id="NF002735">
    <property type="entry name" value="PRK02655.1"/>
    <property type="match status" value="1"/>
</dbReference>
<dbReference type="InterPro" id="IPR003686">
    <property type="entry name" value="PSII_PsbI"/>
</dbReference>
<evidence type="ECO:0000256" key="7">
    <source>
        <dbReference type="ARBA" id="ARBA00023276"/>
    </source>
</evidence>
<evidence type="ECO:0000313" key="9">
    <source>
        <dbReference type="EMBL" id="QNH92836.1"/>
    </source>
</evidence>
<gene>
    <name evidence="8 9" type="primary">psbI</name>
</gene>
<evidence type="ECO:0000256" key="2">
    <source>
        <dbReference type="ARBA" id="ARBA00022469"/>
    </source>
</evidence>
<evidence type="ECO:0000256" key="4">
    <source>
        <dbReference type="ARBA" id="ARBA00022692"/>
    </source>
</evidence>